<dbReference type="RefSeq" id="WP_204654878.1">
    <property type="nucleotide sequence ID" value="NZ_JAFBFD010000042.1"/>
</dbReference>
<dbReference type="EMBL" id="JBHSGS010000044">
    <property type="protein sequence ID" value="MFC4719674.1"/>
    <property type="molecule type" value="Genomic_DNA"/>
</dbReference>
<gene>
    <name evidence="1" type="ORF">ACFO5I_07990</name>
</gene>
<accession>A0ABV9MXC2</accession>
<comment type="caution">
    <text evidence="1">The sequence shown here is derived from an EMBL/GenBank/DDBJ whole genome shotgun (WGS) entry which is preliminary data.</text>
</comment>
<proteinExistence type="predicted"/>
<protein>
    <submittedName>
        <fullName evidence="1">Uncharacterized protein</fullName>
    </submittedName>
</protein>
<keyword evidence="2" id="KW-1185">Reference proteome</keyword>
<dbReference type="Proteomes" id="UP001595969">
    <property type="component" value="Unassembled WGS sequence"/>
</dbReference>
<evidence type="ECO:0000313" key="2">
    <source>
        <dbReference type="Proteomes" id="UP001595969"/>
    </source>
</evidence>
<name>A0ABV9MXC2_9ENTE</name>
<organism evidence="1 2">
    <name type="scientific">Enterococcus lemanii</name>
    <dbReference type="NCBI Taxonomy" id="1159752"/>
    <lineage>
        <taxon>Bacteria</taxon>
        <taxon>Bacillati</taxon>
        <taxon>Bacillota</taxon>
        <taxon>Bacilli</taxon>
        <taxon>Lactobacillales</taxon>
        <taxon>Enterococcaceae</taxon>
        <taxon>Enterococcus</taxon>
    </lineage>
</organism>
<sequence length="119" mass="14015">MEKNKTLTLKIASEIMHYFMDHKIMQIQMSFDYSPAHFFIEVTGKSTTKPDDLDKITHALNDGRQPELEEYYFDLLGDDTSEPNYYLIGAMLDKAQVHYENQQLTIQVWRGTCENEEDR</sequence>
<reference evidence="2" key="1">
    <citation type="journal article" date="2019" name="Int. J. Syst. Evol. Microbiol.">
        <title>The Global Catalogue of Microorganisms (GCM) 10K type strain sequencing project: providing services to taxonomists for standard genome sequencing and annotation.</title>
        <authorList>
            <consortium name="The Broad Institute Genomics Platform"/>
            <consortium name="The Broad Institute Genome Sequencing Center for Infectious Disease"/>
            <person name="Wu L."/>
            <person name="Ma J."/>
        </authorList>
    </citation>
    <scope>NUCLEOTIDE SEQUENCE [LARGE SCALE GENOMIC DNA]</scope>
    <source>
        <strain evidence="2">CGMCC 1.19032</strain>
    </source>
</reference>
<evidence type="ECO:0000313" key="1">
    <source>
        <dbReference type="EMBL" id="MFC4719674.1"/>
    </source>
</evidence>